<keyword evidence="3" id="KW-1185">Reference proteome</keyword>
<sequence>MAKLIPEKWLCDSVLAEKSWTYDEDRNRVPVSENVANVAVTNIRKTISDGNGGKIFTDSMLLICDGRAKWADGTCFVPEVDMGITWTGTKYTVQSVVPFKVMGVIHHYEATLV</sequence>
<dbReference type="KEGG" id="tper:IWA51_01510"/>
<evidence type="ECO:0000313" key="2">
    <source>
        <dbReference type="EMBL" id="QQA01325.1"/>
    </source>
</evidence>
<evidence type="ECO:0000313" key="3">
    <source>
        <dbReference type="Proteomes" id="UP000595224"/>
    </source>
</evidence>
<dbReference type="AlphaFoldDB" id="A0A7T3V406"/>
<protein>
    <submittedName>
        <fullName evidence="1">Uncharacterized protein</fullName>
    </submittedName>
</protein>
<dbReference type="Proteomes" id="UP000595224">
    <property type="component" value="Chromosome"/>
</dbReference>
<name>A0A7T3V406_9SPIR</name>
<gene>
    <name evidence="2" type="ORF">IWA51_01510</name>
    <name evidence="1" type="ORF">IWA51_06990</name>
</gene>
<evidence type="ECO:0000313" key="1">
    <source>
        <dbReference type="EMBL" id="QQA00028.1"/>
    </source>
</evidence>
<dbReference type="EMBL" id="CP064936">
    <property type="protein sequence ID" value="QQA01325.1"/>
    <property type="molecule type" value="Genomic_DNA"/>
</dbReference>
<reference evidence="1 3" key="1">
    <citation type="submission" date="2020-11" db="EMBL/GenBank/DDBJ databases">
        <title>Treponema Peruensis nv. sp., first commensal Treponema isolated from human feces.</title>
        <authorList>
            <person name="Belkhou C."/>
            <person name="Raes J."/>
        </authorList>
    </citation>
    <scope>NUCLEOTIDE SEQUENCE [LARGE SCALE GENOMIC DNA]</scope>
    <source>
        <strain evidence="1 3">RCC2812</strain>
    </source>
</reference>
<dbReference type="RefSeq" id="WP_198441903.1">
    <property type="nucleotide sequence ID" value="NZ_CBCSHE010000033.1"/>
</dbReference>
<organism evidence="1 3">
    <name type="scientific">Treponema peruense</name>
    <dbReference type="NCBI Taxonomy" id="2787628"/>
    <lineage>
        <taxon>Bacteria</taxon>
        <taxon>Pseudomonadati</taxon>
        <taxon>Spirochaetota</taxon>
        <taxon>Spirochaetia</taxon>
        <taxon>Spirochaetales</taxon>
        <taxon>Treponemataceae</taxon>
        <taxon>Treponema</taxon>
    </lineage>
</organism>
<dbReference type="KEGG" id="tper:IWA51_06990"/>
<accession>A0A7T3V406</accession>
<proteinExistence type="predicted"/>
<dbReference type="EMBL" id="CP064936">
    <property type="protein sequence ID" value="QQA00028.1"/>
    <property type="molecule type" value="Genomic_DNA"/>
</dbReference>